<organism evidence="1 2">
    <name type="scientific">Vibrio diabolicus</name>
    <dbReference type="NCBI Taxonomy" id="50719"/>
    <lineage>
        <taxon>Bacteria</taxon>
        <taxon>Pseudomonadati</taxon>
        <taxon>Pseudomonadota</taxon>
        <taxon>Gammaproteobacteria</taxon>
        <taxon>Vibrionales</taxon>
        <taxon>Vibrionaceae</taxon>
        <taxon>Vibrio</taxon>
        <taxon>Vibrio diabolicus subgroup</taxon>
    </lineage>
</organism>
<comment type="caution">
    <text evidence="1">The sequence shown here is derived from an EMBL/GenBank/DDBJ whole genome shotgun (WGS) entry which is preliminary data.</text>
</comment>
<evidence type="ECO:0000313" key="1">
    <source>
        <dbReference type="EMBL" id="RPB43218.1"/>
    </source>
</evidence>
<protein>
    <submittedName>
        <fullName evidence="1">Uncharacterized protein</fullName>
    </submittedName>
</protein>
<reference evidence="1 2" key="1">
    <citation type="journal article" date="2018" name="AMB Express">
        <title>Occurrence and significance of pathogenicity and fitness islands in environmental vibrios.</title>
        <authorList>
            <person name="Klein S."/>
            <person name="Pipes S."/>
            <person name="Lovell C.R."/>
        </authorList>
    </citation>
    <scope>NUCLEOTIDE SEQUENCE [LARGE SCALE GENOMIC DNA]</scope>
    <source>
        <strain evidence="1 2">JBS-8-11-1</strain>
    </source>
</reference>
<proteinExistence type="predicted"/>
<sequence>MLAITQCGVEYNDLIVHVCFLPDFCTFVQVNRLLPVFRYKKTRILMRVLRNWCGYFSSTAYPRELVTIRRRLSRIEK</sequence>
<evidence type="ECO:0000313" key="2">
    <source>
        <dbReference type="Proteomes" id="UP000283878"/>
    </source>
</evidence>
<accession>A0AAX1XTX9</accession>
<dbReference type="AlphaFoldDB" id="A0AAX1XTX9"/>
<gene>
    <name evidence="1" type="ORF">CYQ91_01595</name>
</gene>
<name>A0AAX1XTX9_9VIBR</name>
<dbReference type="EMBL" id="PKPZ01000001">
    <property type="protein sequence ID" value="RPB43218.1"/>
    <property type="molecule type" value="Genomic_DNA"/>
</dbReference>
<dbReference type="Proteomes" id="UP000283878">
    <property type="component" value="Unassembled WGS sequence"/>
</dbReference>